<dbReference type="Proteomes" id="UP001145094">
    <property type="component" value="Unassembled WGS sequence"/>
</dbReference>
<protein>
    <submittedName>
        <fullName evidence="1">Uncharacterized protein</fullName>
    </submittedName>
</protein>
<sequence>MKEIDEKQIERDQCRRCGEQKWSEVIENIREVCEDICDNYCKYRDTVDEDGICDGMRDGRTCPLDRLF</sequence>
<reference evidence="1" key="1">
    <citation type="submission" date="2022-11" db="EMBL/GenBank/DDBJ databases">
        <title>Draft genome sequence of Sellimonas catena strain 18CBH55.</title>
        <authorList>
            <person name="Hisatomi A."/>
            <person name="Ohkuma M."/>
            <person name="Sakamoto M."/>
        </authorList>
    </citation>
    <scope>NUCLEOTIDE SEQUENCE</scope>
    <source>
        <strain evidence="1">18CBH55</strain>
    </source>
</reference>
<comment type="caution">
    <text evidence="1">The sequence shown here is derived from an EMBL/GenBank/DDBJ whole genome shotgun (WGS) entry which is preliminary data.</text>
</comment>
<dbReference type="EMBL" id="BSCH01000011">
    <property type="protein sequence ID" value="GLG90422.1"/>
    <property type="molecule type" value="Genomic_DNA"/>
</dbReference>
<organism evidence="1 2">
    <name type="scientific">Sellimonas catena</name>
    <dbReference type="NCBI Taxonomy" id="2994035"/>
    <lineage>
        <taxon>Bacteria</taxon>
        <taxon>Bacillati</taxon>
        <taxon>Bacillota</taxon>
        <taxon>Clostridia</taxon>
        <taxon>Lachnospirales</taxon>
        <taxon>Lachnospiraceae</taxon>
        <taxon>Sellimonas</taxon>
    </lineage>
</organism>
<dbReference type="AlphaFoldDB" id="A0A9W6CFP6"/>
<evidence type="ECO:0000313" key="2">
    <source>
        <dbReference type="Proteomes" id="UP001145094"/>
    </source>
</evidence>
<reference evidence="1" key="3">
    <citation type="journal article" date="2023" name="Int. J. Syst. Evol. Microbiol.">
        <title>Sellimonas catena sp. nov., isolated from human faeces.</title>
        <authorList>
            <person name="Hisatomi A."/>
            <person name="Ohkuma M."/>
            <person name="Sakamoto M."/>
        </authorList>
    </citation>
    <scope>NUCLEOTIDE SEQUENCE</scope>
    <source>
        <strain evidence="1">18CBH55</strain>
    </source>
</reference>
<dbReference type="RefSeq" id="WP_281845278.1">
    <property type="nucleotide sequence ID" value="NZ_BSCH01000011.1"/>
</dbReference>
<gene>
    <name evidence="1" type="ORF">Selli2_18490</name>
</gene>
<evidence type="ECO:0000313" key="1">
    <source>
        <dbReference type="EMBL" id="GLG90422.1"/>
    </source>
</evidence>
<proteinExistence type="predicted"/>
<reference evidence="1" key="2">
    <citation type="submission" date="2022-11" db="EMBL/GenBank/DDBJ databases">
        <title>Draft genome sequence of Sellimonas catena strain 18CBH55.</title>
        <authorList>
            <person name="Atsushi H."/>
            <person name="Moriya O."/>
            <person name="Mitsuo S."/>
        </authorList>
    </citation>
    <scope>NUCLEOTIDE SEQUENCE</scope>
    <source>
        <strain evidence="1">18CBH55</strain>
    </source>
</reference>
<accession>A0A9W6CFP6</accession>
<name>A0A9W6CFP6_9FIRM</name>